<keyword evidence="3" id="KW-1185">Reference proteome</keyword>
<dbReference type="Proteomes" id="UP001519460">
    <property type="component" value="Unassembled WGS sequence"/>
</dbReference>
<name>A0ABD0LGY2_9CAEN</name>
<evidence type="ECO:0000256" key="1">
    <source>
        <dbReference type="SAM" id="MobiDB-lite"/>
    </source>
</evidence>
<accession>A0ABD0LGY2</accession>
<protein>
    <submittedName>
        <fullName evidence="2">Uncharacterized protein</fullName>
    </submittedName>
</protein>
<dbReference type="EMBL" id="JACVVK020000052">
    <property type="protein sequence ID" value="KAK7498219.1"/>
    <property type="molecule type" value="Genomic_DNA"/>
</dbReference>
<gene>
    <name evidence="2" type="ORF">BaRGS_00010479</name>
</gene>
<evidence type="ECO:0000313" key="3">
    <source>
        <dbReference type="Proteomes" id="UP001519460"/>
    </source>
</evidence>
<proteinExistence type="predicted"/>
<dbReference type="AlphaFoldDB" id="A0ABD0LGY2"/>
<organism evidence="2 3">
    <name type="scientific">Batillaria attramentaria</name>
    <dbReference type="NCBI Taxonomy" id="370345"/>
    <lineage>
        <taxon>Eukaryota</taxon>
        <taxon>Metazoa</taxon>
        <taxon>Spiralia</taxon>
        <taxon>Lophotrochozoa</taxon>
        <taxon>Mollusca</taxon>
        <taxon>Gastropoda</taxon>
        <taxon>Caenogastropoda</taxon>
        <taxon>Sorbeoconcha</taxon>
        <taxon>Cerithioidea</taxon>
        <taxon>Batillariidae</taxon>
        <taxon>Batillaria</taxon>
    </lineage>
</organism>
<sequence>MGVTGGATCAQLAPSVCMRHVRPTKLIKPRQAAGLKPADREDPETDDVVVVASLLFEFTVRGVFTRNTIVGIIVKHYNPADEPNRGTNKSVGTVGRDSGAAPPDSLSAKLQTRRILIRFQSTRIPKDGEAKDKTRGVGLFEALTELACFSQYGDSGRDKKTRQKRRALFEDLTELTELVGLFQALTEVVEELVFPMVTVKFY</sequence>
<reference evidence="2 3" key="1">
    <citation type="journal article" date="2023" name="Sci. Data">
        <title>Genome assembly of the Korean intertidal mud-creeper Batillaria attramentaria.</title>
        <authorList>
            <person name="Patra A.K."/>
            <person name="Ho P.T."/>
            <person name="Jun S."/>
            <person name="Lee S.J."/>
            <person name="Kim Y."/>
            <person name="Won Y.J."/>
        </authorList>
    </citation>
    <scope>NUCLEOTIDE SEQUENCE [LARGE SCALE GENOMIC DNA]</scope>
    <source>
        <strain evidence="2">Wonlab-2016</strain>
    </source>
</reference>
<feature type="region of interest" description="Disordered" evidence="1">
    <location>
        <begin position="80"/>
        <end position="106"/>
    </location>
</feature>
<comment type="caution">
    <text evidence="2">The sequence shown here is derived from an EMBL/GenBank/DDBJ whole genome shotgun (WGS) entry which is preliminary data.</text>
</comment>
<evidence type="ECO:0000313" key="2">
    <source>
        <dbReference type="EMBL" id="KAK7498219.1"/>
    </source>
</evidence>